<accession>A0A166RZK5</accession>
<dbReference type="GO" id="GO:0005657">
    <property type="term" value="C:replication fork"/>
    <property type="evidence" value="ECO:0007669"/>
    <property type="project" value="TreeGrafter"/>
</dbReference>
<proteinExistence type="predicted"/>
<keyword evidence="4" id="KW-0067">ATP-binding</keyword>
<evidence type="ECO:0000256" key="5">
    <source>
        <dbReference type="ARBA" id="ARBA00023204"/>
    </source>
</evidence>
<dbReference type="InterPro" id="IPR020588">
    <property type="entry name" value="RecA_ATP-bd"/>
</dbReference>
<feature type="compositionally biased region" description="Acidic residues" evidence="7">
    <location>
        <begin position="392"/>
        <end position="409"/>
    </location>
</feature>
<evidence type="ECO:0000256" key="7">
    <source>
        <dbReference type="SAM" id="MobiDB-lite"/>
    </source>
</evidence>
<dbReference type="PANTHER" id="PTHR46239">
    <property type="entry name" value="DNA REPAIR PROTEIN RAD51 HOMOLOG 3 RAD51C"/>
    <property type="match status" value="1"/>
</dbReference>
<organism evidence="9 10">
    <name type="scientific">Colletotrichum incanum</name>
    <name type="common">Soybean anthracnose fungus</name>
    <dbReference type="NCBI Taxonomy" id="1573173"/>
    <lineage>
        <taxon>Eukaryota</taxon>
        <taxon>Fungi</taxon>
        <taxon>Dikarya</taxon>
        <taxon>Ascomycota</taxon>
        <taxon>Pezizomycotina</taxon>
        <taxon>Sordariomycetes</taxon>
        <taxon>Hypocreomycetidae</taxon>
        <taxon>Glomerellales</taxon>
        <taxon>Glomerellaceae</taxon>
        <taxon>Colletotrichum</taxon>
        <taxon>Colletotrichum spaethianum species complex</taxon>
    </lineage>
</organism>
<sequence length="473" mass="50295">LGQNETSRELNRLMNGNSAMEKYHSVHEEDISSFDLPSTHRLPTVSAAEALEDLDGDIARCISTGLDRLDETLISSASRQDSGSTRGGGLQRGQVSEIWGPPGSGKTALGIQLVANALCEGHGAVWVDCAYSVCGQRLSAVREAVEQARSSTDEGPAKASGDNLAHYSCPSLPHLVALLCRPTAATVPAKTALVVIDSLSALVNHAFPKAPDGRKGPPQGKGPGLSAKRLQALQYITSALQKLAATRDCAVVVLSQCATKMQLERSATLIPSINAGIWEQGMSTRVVLFRDWVWKDGRPSTVCFAGVQKLNGKAGPDMMQNAAAFKVEASRIRHNIAKAEFPRKTKWFADLARCRGQTGVIGVHYDTSQPSVLLSSTPRAKRKLAEAGLEVPDSEEDDEEYGWVQDDDAALPGPPPQWQGSEDLLLGTQAAESEEDGDGDGDRDGGDNDDTGDEAGEVEGATVSGRDNDELAE</sequence>
<dbReference type="GO" id="GO:0008821">
    <property type="term" value="F:crossover junction DNA endonuclease activity"/>
    <property type="evidence" value="ECO:0007669"/>
    <property type="project" value="TreeGrafter"/>
</dbReference>
<feature type="compositionally biased region" description="Polar residues" evidence="7">
    <location>
        <begin position="75"/>
        <end position="84"/>
    </location>
</feature>
<dbReference type="Proteomes" id="UP000076584">
    <property type="component" value="Unassembled WGS sequence"/>
</dbReference>
<dbReference type="PROSITE" id="PS50162">
    <property type="entry name" value="RECA_2"/>
    <property type="match status" value="1"/>
</dbReference>
<dbReference type="PANTHER" id="PTHR46239:SF1">
    <property type="entry name" value="DNA REPAIR PROTEIN RAD51 HOMOLOG 3"/>
    <property type="match status" value="1"/>
</dbReference>
<feature type="domain" description="RecA family profile 1" evidence="8">
    <location>
        <begin position="58"/>
        <end position="257"/>
    </location>
</feature>
<dbReference type="GO" id="GO:0007131">
    <property type="term" value="P:reciprocal meiotic recombination"/>
    <property type="evidence" value="ECO:0007669"/>
    <property type="project" value="TreeGrafter"/>
</dbReference>
<dbReference type="Gene3D" id="3.40.50.300">
    <property type="entry name" value="P-loop containing nucleotide triphosphate hydrolases"/>
    <property type="match status" value="1"/>
</dbReference>
<evidence type="ECO:0000256" key="2">
    <source>
        <dbReference type="ARBA" id="ARBA00022741"/>
    </source>
</evidence>
<evidence type="ECO:0000313" key="10">
    <source>
        <dbReference type="Proteomes" id="UP000076584"/>
    </source>
</evidence>
<gene>
    <name evidence="9" type="ORF">CI238_10046</name>
</gene>
<dbReference type="EMBL" id="LFIW01002467">
    <property type="protein sequence ID" value="KZL70002.1"/>
    <property type="molecule type" value="Genomic_DNA"/>
</dbReference>
<feature type="region of interest" description="Disordered" evidence="7">
    <location>
        <begin position="384"/>
        <end position="473"/>
    </location>
</feature>
<feature type="compositionally biased region" description="Acidic residues" evidence="7">
    <location>
        <begin position="447"/>
        <end position="457"/>
    </location>
</feature>
<dbReference type="CDD" id="cd01393">
    <property type="entry name" value="RecA-like"/>
    <property type="match status" value="1"/>
</dbReference>
<keyword evidence="2" id="KW-0547">Nucleotide-binding</keyword>
<evidence type="ECO:0000259" key="8">
    <source>
        <dbReference type="PROSITE" id="PS50162"/>
    </source>
</evidence>
<evidence type="ECO:0000256" key="6">
    <source>
        <dbReference type="ARBA" id="ARBA00023242"/>
    </source>
</evidence>
<keyword evidence="10" id="KW-1185">Reference proteome</keyword>
<evidence type="ECO:0000256" key="3">
    <source>
        <dbReference type="ARBA" id="ARBA00022763"/>
    </source>
</evidence>
<evidence type="ECO:0000313" key="9">
    <source>
        <dbReference type="EMBL" id="KZL70002.1"/>
    </source>
</evidence>
<dbReference type="GO" id="GO:0000400">
    <property type="term" value="F:four-way junction DNA binding"/>
    <property type="evidence" value="ECO:0007669"/>
    <property type="project" value="TreeGrafter"/>
</dbReference>
<comment type="subcellular location">
    <subcellularLocation>
        <location evidence="1">Nucleus</location>
    </subcellularLocation>
</comment>
<evidence type="ECO:0000256" key="1">
    <source>
        <dbReference type="ARBA" id="ARBA00004123"/>
    </source>
</evidence>
<dbReference type="InterPro" id="IPR027417">
    <property type="entry name" value="P-loop_NTPase"/>
</dbReference>
<dbReference type="SUPFAM" id="SSF52540">
    <property type="entry name" value="P-loop containing nucleoside triphosphate hydrolases"/>
    <property type="match status" value="1"/>
</dbReference>
<comment type="caution">
    <text evidence="9">The sequence shown here is derived from an EMBL/GenBank/DDBJ whole genome shotgun (WGS) entry which is preliminary data.</text>
</comment>
<keyword evidence="5" id="KW-0234">DNA repair</keyword>
<dbReference type="GO" id="GO:0033065">
    <property type="term" value="C:Rad51C-XRCC3 complex"/>
    <property type="evidence" value="ECO:0007669"/>
    <property type="project" value="TreeGrafter"/>
</dbReference>
<dbReference type="AlphaFoldDB" id="A0A166RZK5"/>
<keyword evidence="3" id="KW-0227">DNA damage</keyword>
<name>A0A166RZK5_COLIC</name>
<protein>
    <submittedName>
        <fullName evidence="9">Rad55 protein</fullName>
    </submittedName>
</protein>
<dbReference type="STRING" id="1573173.A0A166RZK5"/>
<dbReference type="GO" id="GO:0140664">
    <property type="term" value="F:ATP-dependent DNA damage sensor activity"/>
    <property type="evidence" value="ECO:0007669"/>
    <property type="project" value="InterPro"/>
</dbReference>
<dbReference type="InterPro" id="IPR052093">
    <property type="entry name" value="HR_Repair_Mediator"/>
</dbReference>
<feature type="non-terminal residue" evidence="9">
    <location>
        <position position="1"/>
    </location>
</feature>
<dbReference type="GO" id="GO:0005524">
    <property type="term" value="F:ATP binding"/>
    <property type="evidence" value="ECO:0007669"/>
    <property type="project" value="UniProtKB-KW"/>
</dbReference>
<feature type="region of interest" description="Disordered" evidence="7">
    <location>
        <begin position="75"/>
        <end position="101"/>
    </location>
</feature>
<dbReference type="GO" id="GO:0033063">
    <property type="term" value="C:Rad51B-Rad51C-Rad51D-XRCC2 complex"/>
    <property type="evidence" value="ECO:0007669"/>
    <property type="project" value="TreeGrafter"/>
</dbReference>
<evidence type="ECO:0000256" key="4">
    <source>
        <dbReference type="ARBA" id="ARBA00022840"/>
    </source>
</evidence>
<keyword evidence="6" id="KW-0539">Nucleus</keyword>
<dbReference type="GO" id="GO:0000707">
    <property type="term" value="P:meiotic DNA recombinase assembly"/>
    <property type="evidence" value="ECO:0007669"/>
    <property type="project" value="TreeGrafter"/>
</dbReference>
<reference evidence="9 10" key="1">
    <citation type="submission" date="2015-06" db="EMBL/GenBank/DDBJ databases">
        <title>Survival trade-offs in plant roots during colonization by closely related pathogenic and mutualistic fungi.</title>
        <authorList>
            <person name="Hacquard S."/>
            <person name="Kracher B."/>
            <person name="Hiruma K."/>
            <person name="Weinman A."/>
            <person name="Muench P."/>
            <person name="Garrido Oter R."/>
            <person name="Ver Loren van Themaat E."/>
            <person name="Dallerey J.-F."/>
            <person name="Damm U."/>
            <person name="Henrissat B."/>
            <person name="Lespinet O."/>
            <person name="Thon M."/>
            <person name="Kemen E."/>
            <person name="McHardy A.C."/>
            <person name="Schulze-Lefert P."/>
            <person name="O'Connell R.J."/>
        </authorList>
    </citation>
    <scope>NUCLEOTIDE SEQUENCE [LARGE SCALE GENOMIC DNA]</scope>
    <source>
        <strain evidence="9 10">MAFF 238704</strain>
    </source>
</reference>